<dbReference type="InterPro" id="IPR045336">
    <property type="entry name" value="MmgE_PrpD_N"/>
</dbReference>
<evidence type="ECO:0000256" key="1">
    <source>
        <dbReference type="ARBA" id="ARBA00006174"/>
    </source>
</evidence>
<feature type="domain" description="MmgE/PrpD C-terminal" evidence="3">
    <location>
        <begin position="186"/>
        <end position="352"/>
    </location>
</feature>
<gene>
    <name evidence="4" type="ORF">PU560_09750</name>
</gene>
<dbReference type="InterPro" id="IPR005656">
    <property type="entry name" value="MmgE_PrpD"/>
</dbReference>
<dbReference type="Gene3D" id="3.30.1330.120">
    <property type="entry name" value="2-methylcitrate dehydratase PrpD"/>
    <property type="match status" value="1"/>
</dbReference>
<reference evidence="4" key="1">
    <citation type="submission" date="2023-02" db="EMBL/GenBank/DDBJ databases">
        <title>Georgenia sp.10Sc9-8, isolated from a soil sample collected from the Taklamakan desert.</title>
        <authorList>
            <person name="Liu S."/>
        </authorList>
    </citation>
    <scope>NUCLEOTIDE SEQUENCE</scope>
    <source>
        <strain evidence="4">10Sc9-8</strain>
    </source>
</reference>
<dbReference type="Pfam" id="PF19305">
    <property type="entry name" value="MmgE_PrpD_C"/>
    <property type="match status" value="1"/>
</dbReference>
<accession>A0ABT5TXG4</accession>
<dbReference type="InterPro" id="IPR045337">
    <property type="entry name" value="MmgE_PrpD_C"/>
</dbReference>
<sequence length="374" mass="40028">VATRYLDYNDAYYGVEPIHPSDVVPTLFATALEYGRSADELLEAVAVAYEVAMEAADRITPRLSGFDHVNVTMLGAVAGVAALMRLEEDQARHAVAIAVTSHGAFRQARHGQLSMWKAFAAADACRHALYAGLLASFGARGPAAPFTGQNAFFPRALGLAPEEFPSLDLPARGEARRISRSQIKRFPCGSVGQSAGQAATDLVERGVRLSEVASIDMRLDPKAAGLMVSPEKLEPRTRETADHSIPYVVVSTLKRGALDVGSFENSAVGDLEVHAFLRDRLTVAEDQALGGGHDMGFPIDLTVTMRDGSVQRHAVEHPPGSPDNPMSREQLRSKFMGVVAGTAMAERAEDIWSATWSMRGAGSLSGLQDLLSTS</sequence>
<protein>
    <submittedName>
        <fullName evidence="4">MmgE/PrpD family protein</fullName>
    </submittedName>
</protein>
<feature type="non-terminal residue" evidence="4">
    <location>
        <position position="1"/>
    </location>
</feature>
<evidence type="ECO:0000313" key="4">
    <source>
        <dbReference type="EMBL" id="MDD9206747.1"/>
    </source>
</evidence>
<evidence type="ECO:0000259" key="2">
    <source>
        <dbReference type="Pfam" id="PF03972"/>
    </source>
</evidence>
<dbReference type="InterPro" id="IPR036148">
    <property type="entry name" value="MmgE/PrpD_sf"/>
</dbReference>
<dbReference type="SUPFAM" id="SSF103378">
    <property type="entry name" value="2-methylcitrate dehydratase PrpD"/>
    <property type="match status" value="1"/>
</dbReference>
<comment type="similarity">
    <text evidence="1">Belongs to the PrpD family.</text>
</comment>
<dbReference type="InterPro" id="IPR042183">
    <property type="entry name" value="MmgE/PrpD_sf_1"/>
</dbReference>
<dbReference type="EMBL" id="JARACI010000965">
    <property type="protein sequence ID" value="MDD9206747.1"/>
    <property type="molecule type" value="Genomic_DNA"/>
</dbReference>
<keyword evidence="5" id="KW-1185">Reference proteome</keyword>
<organism evidence="4 5">
    <name type="scientific">Georgenia halotolerans</name>
    <dbReference type="NCBI Taxonomy" id="3028317"/>
    <lineage>
        <taxon>Bacteria</taxon>
        <taxon>Bacillati</taxon>
        <taxon>Actinomycetota</taxon>
        <taxon>Actinomycetes</taxon>
        <taxon>Micrococcales</taxon>
        <taxon>Bogoriellaceae</taxon>
        <taxon>Georgenia</taxon>
    </lineage>
</organism>
<evidence type="ECO:0000259" key="3">
    <source>
        <dbReference type="Pfam" id="PF19305"/>
    </source>
</evidence>
<dbReference type="Pfam" id="PF03972">
    <property type="entry name" value="MmgE_PrpD_N"/>
    <property type="match status" value="1"/>
</dbReference>
<dbReference type="PANTHER" id="PTHR16943:SF8">
    <property type="entry name" value="2-METHYLCITRATE DEHYDRATASE"/>
    <property type="match status" value="1"/>
</dbReference>
<dbReference type="Proteomes" id="UP001165561">
    <property type="component" value="Unassembled WGS sequence"/>
</dbReference>
<feature type="domain" description="MmgE/PrpD N-terminal" evidence="2">
    <location>
        <begin position="1"/>
        <end position="155"/>
    </location>
</feature>
<comment type="caution">
    <text evidence="4">The sequence shown here is derived from an EMBL/GenBank/DDBJ whole genome shotgun (WGS) entry which is preliminary data.</text>
</comment>
<dbReference type="InterPro" id="IPR042188">
    <property type="entry name" value="MmgE/PrpD_sf_2"/>
</dbReference>
<name>A0ABT5TXG4_9MICO</name>
<dbReference type="PANTHER" id="PTHR16943">
    <property type="entry name" value="2-METHYLCITRATE DEHYDRATASE-RELATED"/>
    <property type="match status" value="1"/>
</dbReference>
<proteinExistence type="inferred from homology"/>
<dbReference type="Gene3D" id="1.10.4100.10">
    <property type="entry name" value="2-methylcitrate dehydratase PrpD"/>
    <property type="match status" value="1"/>
</dbReference>
<evidence type="ECO:0000313" key="5">
    <source>
        <dbReference type="Proteomes" id="UP001165561"/>
    </source>
</evidence>